<name>A0A9D1CWS2_9FIRM</name>
<proteinExistence type="predicted"/>
<evidence type="ECO:0000313" key="2">
    <source>
        <dbReference type="EMBL" id="HIQ81785.1"/>
    </source>
</evidence>
<keyword evidence="1" id="KW-0472">Membrane</keyword>
<evidence type="ECO:0000313" key="3">
    <source>
        <dbReference type="Proteomes" id="UP000824260"/>
    </source>
</evidence>
<comment type="caution">
    <text evidence="2">The sequence shown here is derived from an EMBL/GenBank/DDBJ whole genome shotgun (WGS) entry which is preliminary data.</text>
</comment>
<organism evidence="2 3">
    <name type="scientific">Candidatus Pullichristensenella stercorigallinarum</name>
    <dbReference type="NCBI Taxonomy" id="2840909"/>
    <lineage>
        <taxon>Bacteria</taxon>
        <taxon>Bacillati</taxon>
        <taxon>Bacillota</taxon>
        <taxon>Clostridia</taxon>
        <taxon>Candidatus Pullichristensenella</taxon>
    </lineage>
</organism>
<dbReference type="EMBL" id="DVFZ01000018">
    <property type="protein sequence ID" value="HIQ81785.1"/>
    <property type="molecule type" value="Genomic_DNA"/>
</dbReference>
<keyword evidence="1" id="KW-0812">Transmembrane</keyword>
<feature type="transmembrane region" description="Helical" evidence="1">
    <location>
        <begin position="89"/>
        <end position="107"/>
    </location>
</feature>
<sequence length="113" mass="12043">GVALGEIISGFLLTVAQLFLQILSYVGVAYLSITLSATILQSRKGRGLVSFLLFVGIVFVLSHISGLYVTETLEMSATGFYVQALAPTILQSVLVLVASTILSALMLKRHVSL</sequence>
<feature type="non-terminal residue" evidence="2">
    <location>
        <position position="1"/>
    </location>
</feature>
<evidence type="ECO:0000256" key="1">
    <source>
        <dbReference type="SAM" id="Phobius"/>
    </source>
</evidence>
<gene>
    <name evidence="2" type="ORF">IAA52_01645</name>
</gene>
<feature type="transmembrane region" description="Helical" evidence="1">
    <location>
        <begin position="18"/>
        <end position="40"/>
    </location>
</feature>
<keyword evidence="1" id="KW-1133">Transmembrane helix</keyword>
<protein>
    <submittedName>
        <fullName evidence="2">Uncharacterized protein</fullName>
    </submittedName>
</protein>
<reference evidence="2" key="2">
    <citation type="journal article" date="2021" name="PeerJ">
        <title>Extensive microbial diversity within the chicken gut microbiome revealed by metagenomics and culture.</title>
        <authorList>
            <person name="Gilroy R."/>
            <person name="Ravi A."/>
            <person name="Getino M."/>
            <person name="Pursley I."/>
            <person name="Horton D.L."/>
            <person name="Alikhan N.F."/>
            <person name="Baker D."/>
            <person name="Gharbi K."/>
            <person name="Hall N."/>
            <person name="Watson M."/>
            <person name="Adriaenssens E.M."/>
            <person name="Foster-Nyarko E."/>
            <person name="Jarju S."/>
            <person name="Secka A."/>
            <person name="Antonio M."/>
            <person name="Oren A."/>
            <person name="Chaudhuri R.R."/>
            <person name="La Ragione R."/>
            <person name="Hildebrand F."/>
            <person name="Pallen M.J."/>
        </authorList>
    </citation>
    <scope>NUCLEOTIDE SEQUENCE</scope>
    <source>
        <strain evidence="2">ChiSjej6B24-2974</strain>
    </source>
</reference>
<dbReference type="AlphaFoldDB" id="A0A9D1CWS2"/>
<reference evidence="2" key="1">
    <citation type="submission" date="2020-10" db="EMBL/GenBank/DDBJ databases">
        <authorList>
            <person name="Gilroy R."/>
        </authorList>
    </citation>
    <scope>NUCLEOTIDE SEQUENCE</scope>
    <source>
        <strain evidence="2">ChiSjej6B24-2974</strain>
    </source>
</reference>
<dbReference type="Proteomes" id="UP000824260">
    <property type="component" value="Unassembled WGS sequence"/>
</dbReference>
<accession>A0A9D1CWS2</accession>
<feature type="transmembrane region" description="Helical" evidence="1">
    <location>
        <begin position="47"/>
        <end position="69"/>
    </location>
</feature>